<proteinExistence type="predicted"/>
<dbReference type="PANTHER" id="PTHR34220:SF7">
    <property type="entry name" value="SENSOR HISTIDINE KINASE YPDA"/>
    <property type="match status" value="1"/>
</dbReference>
<evidence type="ECO:0000313" key="4">
    <source>
        <dbReference type="Proteomes" id="UP001207742"/>
    </source>
</evidence>
<organism evidence="3 4">
    <name type="scientific">Chitinophaga nivalis</name>
    <dbReference type="NCBI Taxonomy" id="2991709"/>
    <lineage>
        <taxon>Bacteria</taxon>
        <taxon>Pseudomonadati</taxon>
        <taxon>Bacteroidota</taxon>
        <taxon>Chitinophagia</taxon>
        <taxon>Chitinophagales</taxon>
        <taxon>Chitinophagaceae</taxon>
        <taxon>Chitinophaga</taxon>
    </lineage>
</organism>
<dbReference type="PANTHER" id="PTHR34220">
    <property type="entry name" value="SENSOR HISTIDINE KINASE YPDA"/>
    <property type="match status" value="1"/>
</dbReference>
<keyword evidence="4" id="KW-1185">Reference proteome</keyword>
<sequence length="276" mass="32235">MAHYYHEIVSAADWPYWLFFLLSILTLVVVFILRERRIRKASMKEMTLHHTLINLELHAFQAQMDPHFIFNSLNAIHHYILTTSTDMASLYLTRFSRLMRLMISNFNKEWISLYDELEALELYLQLEQLRFDQQFSYQLQVMPEVNQQFTRVPPLIIQPYVQYAIWHSVLRRPQHNGGCVRITISHEGERLHIQLEDNGILCTEMLGETGEQQATGIGIAAERLYMMSEKYGMQASIQAQQLFDERQQPAGNRLSIRMLHVTTHPSLAGEGIIGEV</sequence>
<dbReference type="RefSeq" id="WP_264734631.1">
    <property type="nucleotide sequence ID" value="NZ_JAPDNR010000001.1"/>
</dbReference>
<dbReference type="Pfam" id="PF06580">
    <property type="entry name" value="His_kinase"/>
    <property type="match status" value="1"/>
</dbReference>
<keyword evidence="3" id="KW-0418">Kinase</keyword>
<evidence type="ECO:0000259" key="2">
    <source>
        <dbReference type="Pfam" id="PF06580"/>
    </source>
</evidence>
<protein>
    <submittedName>
        <fullName evidence="3">Histidine kinase</fullName>
    </submittedName>
</protein>
<evidence type="ECO:0000256" key="1">
    <source>
        <dbReference type="SAM" id="Phobius"/>
    </source>
</evidence>
<dbReference type="EMBL" id="JAPDNS010000002">
    <property type="protein sequence ID" value="MCW3487827.1"/>
    <property type="molecule type" value="Genomic_DNA"/>
</dbReference>
<comment type="caution">
    <text evidence="3">The sequence shown here is derived from an EMBL/GenBank/DDBJ whole genome shotgun (WGS) entry which is preliminary data.</text>
</comment>
<gene>
    <name evidence="3" type="ORF">OL497_28305</name>
</gene>
<dbReference type="Proteomes" id="UP001207742">
    <property type="component" value="Unassembled WGS sequence"/>
</dbReference>
<dbReference type="InterPro" id="IPR036890">
    <property type="entry name" value="HATPase_C_sf"/>
</dbReference>
<dbReference type="GO" id="GO:0016301">
    <property type="term" value="F:kinase activity"/>
    <property type="evidence" value="ECO:0007669"/>
    <property type="project" value="UniProtKB-KW"/>
</dbReference>
<dbReference type="SUPFAM" id="SSF55874">
    <property type="entry name" value="ATPase domain of HSP90 chaperone/DNA topoisomerase II/histidine kinase"/>
    <property type="match status" value="1"/>
</dbReference>
<accession>A0ABT3IV06</accession>
<dbReference type="InterPro" id="IPR050640">
    <property type="entry name" value="Bact_2-comp_sensor_kinase"/>
</dbReference>
<dbReference type="InterPro" id="IPR010559">
    <property type="entry name" value="Sig_transdc_His_kin_internal"/>
</dbReference>
<feature type="transmembrane region" description="Helical" evidence="1">
    <location>
        <begin position="14"/>
        <end position="33"/>
    </location>
</feature>
<reference evidence="3 4" key="1">
    <citation type="submission" date="2022-10" db="EMBL/GenBank/DDBJ databases">
        <title>Chitinophaga nivalis PC15 sp. nov., isolated from Pyeongchang county, South Korea.</title>
        <authorList>
            <person name="Trinh H.N."/>
        </authorList>
    </citation>
    <scope>NUCLEOTIDE SEQUENCE [LARGE SCALE GENOMIC DNA]</scope>
    <source>
        <strain evidence="3 4">PC14</strain>
    </source>
</reference>
<keyword evidence="1" id="KW-1133">Transmembrane helix</keyword>
<feature type="domain" description="Signal transduction histidine kinase internal region" evidence="2">
    <location>
        <begin position="56"/>
        <end position="135"/>
    </location>
</feature>
<name>A0ABT3IV06_9BACT</name>
<evidence type="ECO:0000313" key="3">
    <source>
        <dbReference type="EMBL" id="MCW3487827.1"/>
    </source>
</evidence>
<keyword evidence="3" id="KW-0808">Transferase</keyword>
<dbReference type="Gene3D" id="3.30.565.10">
    <property type="entry name" value="Histidine kinase-like ATPase, C-terminal domain"/>
    <property type="match status" value="1"/>
</dbReference>
<keyword evidence="1" id="KW-0812">Transmembrane</keyword>
<keyword evidence="1" id="KW-0472">Membrane</keyword>